<dbReference type="Proteomes" id="UP000827092">
    <property type="component" value="Unassembled WGS sequence"/>
</dbReference>
<dbReference type="AlphaFoldDB" id="A0AAV6TN35"/>
<gene>
    <name evidence="1" type="ORF">JTE90_003919</name>
</gene>
<organism evidence="1 2">
    <name type="scientific">Oedothorax gibbosus</name>
    <dbReference type="NCBI Taxonomy" id="931172"/>
    <lineage>
        <taxon>Eukaryota</taxon>
        <taxon>Metazoa</taxon>
        <taxon>Ecdysozoa</taxon>
        <taxon>Arthropoda</taxon>
        <taxon>Chelicerata</taxon>
        <taxon>Arachnida</taxon>
        <taxon>Araneae</taxon>
        <taxon>Araneomorphae</taxon>
        <taxon>Entelegynae</taxon>
        <taxon>Araneoidea</taxon>
        <taxon>Linyphiidae</taxon>
        <taxon>Erigoninae</taxon>
        <taxon>Oedothorax</taxon>
    </lineage>
</organism>
<accession>A0AAV6TN35</accession>
<sequence length="195" mass="22615">MTRASTAEKTLESLYYSHRTKLVKCSRCDMQVLLPLLDTHMKLRHRVNPRLRCIFCNGTFRGIPFQTHHRITCLLEFIKIKDKQIRDSISKLEGQLLPTRPEDTTLEQQLCSLDDFIHENDWLLDTEELNRWLQECENDEVLPQQEVMPQQEQASVDNVQSLFPMTFAAGPNELVFTIQPDGTMTIHVRASADST</sequence>
<comment type="caution">
    <text evidence="1">The sequence shown here is derived from an EMBL/GenBank/DDBJ whole genome shotgun (WGS) entry which is preliminary data.</text>
</comment>
<evidence type="ECO:0000313" key="2">
    <source>
        <dbReference type="Proteomes" id="UP000827092"/>
    </source>
</evidence>
<dbReference type="EMBL" id="JAFNEN010002434">
    <property type="protein sequence ID" value="KAG8172730.1"/>
    <property type="molecule type" value="Genomic_DNA"/>
</dbReference>
<protein>
    <recommendedName>
        <fullName evidence="3">C2H2-type domain-containing protein</fullName>
    </recommendedName>
</protein>
<evidence type="ECO:0000313" key="1">
    <source>
        <dbReference type="EMBL" id="KAG8172730.1"/>
    </source>
</evidence>
<reference evidence="1 2" key="1">
    <citation type="journal article" date="2022" name="Nat. Ecol. Evol.">
        <title>A masculinizing supergene underlies an exaggerated male reproductive morph in a spider.</title>
        <authorList>
            <person name="Hendrickx F."/>
            <person name="De Corte Z."/>
            <person name="Sonet G."/>
            <person name="Van Belleghem S.M."/>
            <person name="Kostlbacher S."/>
            <person name="Vangestel C."/>
        </authorList>
    </citation>
    <scope>NUCLEOTIDE SEQUENCE [LARGE SCALE GENOMIC DNA]</scope>
    <source>
        <strain evidence="1">W744_W776</strain>
    </source>
</reference>
<evidence type="ECO:0008006" key="3">
    <source>
        <dbReference type="Google" id="ProtNLM"/>
    </source>
</evidence>
<keyword evidence="2" id="KW-1185">Reference proteome</keyword>
<name>A0AAV6TN35_9ARAC</name>
<proteinExistence type="predicted"/>